<dbReference type="GO" id="GO:0005524">
    <property type="term" value="F:ATP binding"/>
    <property type="evidence" value="ECO:0007669"/>
    <property type="project" value="InterPro"/>
</dbReference>
<evidence type="ECO:0000256" key="3">
    <source>
        <dbReference type="ARBA" id="ARBA00030237"/>
    </source>
</evidence>
<feature type="region of interest" description="Disordered" evidence="4">
    <location>
        <begin position="1"/>
        <end position="36"/>
    </location>
</feature>
<feature type="compositionally biased region" description="Polar residues" evidence="4">
    <location>
        <begin position="12"/>
        <end position="36"/>
    </location>
</feature>
<dbReference type="GO" id="GO:0004674">
    <property type="term" value="F:protein serine/threonine kinase activity"/>
    <property type="evidence" value="ECO:0007669"/>
    <property type="project" value="InterPro"/>
</dbReference>
<proteinExistence type="predicted"/>
<name>A0A9P9E1H7_9PLEO</name>
<keyword evidence="6" id="KW-0808">Transferase</keyword>
<dbReference type="InterPro" id="IPR000719">
    <property type="entry name" value="Prot_kinase_dom"/>
</dbReference>
<dbReference type="InterPro" id="IPR008271">
    <property type="entry name" value="Ser/Thr_kinase_AS"/>
</dbReference>
<reference evidence="6" key="1">
    <citation type="journal article" date="2021" name="Nat. Commun.">
        <title>Genetic determinants of endophytism in the Arabidopsis root mycobiome.</title>
        <authorList>
            <person name="Mesny F."/>
            <person name="Miyauchi S."/>
            <person name="Thiergart T."/>
            <person name="Pickel B."/>
            <person name="Atanasova L."/>
            <person name="Karlsson M."/>
            <person name="Huettel B."/>
            <person name="Barry K.W."/>
            <person name="Haridas S."/>
            <person name="Chen C."/>
            <person name="Bauer D."/>
            <person name="Andreopoulos W."/>
            <person name="Pangilinan J."/>
            <person name="LaButti K."/>
            <person name="Riley R."/>
            <person name="Lipzen A."/>
            <person name="Clum A."/>
            <person name="Drula E."/>
            <person name="Henrissat B."/>
            <person name="Kohler A."/>
            <person name="Grigoriev I.V."/>
            <person name="Martin F.M."/>
            <person name="Hacquard S."/>
        </authorList>
    </citation>
    <scope>NUCLEOTIDE SEQUENCE</scope>
    <source>
        <strain evidence="6">MPI-CAGE-CH-0243</strain>
    </source>
</reference>
<dbReference type="Proteomes" id="UP000700596">
    <property type="component" value="Unassembled WGS sequence"/>
</dbReference>
<feature type="domain" description="Protein kinase" evidence="5">
    <location>
        <begin position="58"/>
        <end position="389"/>
    </location>
</feature>
<evidence type="ECO:0000313" key="6">
    <source>
        <dbReference type="EMBL" id="KAH7130245.1"/>
    </source>
</evidence>
<accession>A0A9P9E1H7</accession>
<keyword evidence="2" id="KW-0072">Autophagy</keyword>
<dbReference type="InterPro" id="IPR045269">
    <property type="entry name" value="Atg1-like"/>
</dbReference>
<sequence>MPSGLTPPATPTKATHSKTNSASSVLSTLSAHPQRTDSVTAIEPVTLEFPYWQTDYTYSKKDKLGEGVWSDVYLARPSLPNPEAQKPGAHTRLSEATPPITPYDLSSTTQSKPTQLPSLPKAYAIKHPASRSSKQVLLAEARILSHLTQFSDAEAHIVNFYGLDTRTGALVLRAMDTSLESWVQNTLNKLAPHQRTALLATTFPTLAISLLNSLAWMHARSCVHADIKPGNILLTTSSPGSPKPVYSDCSSSLLTTPSLTSSDTPSTLGGGTWDFLDPLLLSSKKDAAPSTESDLWALAMTLLFVVLGDSPFACVPGNNLFLRRDLIKKGEPMACVGMGESGGRNRERLASLGKALGWDVAKWFAKVLVGDAGKRVGMGEWGDEVKGFTVGSGGAKI</sequence>
<evidence type="ECO:0000256" key="1">
    <source>
        <dbReference type="ARBA" id="ARBA00004623"/>
    </source>
</evidence>
<evidence type="ECO:0000259" key="5">
    <source>
        <dbReference type="PROSITE" id="PS50011"/>
    </source>
</evidence>
<dbReference type="GO" id="GO:0010506">
    <property type="term" value="P:regulation of autophagy"/>
    <property type="evidence" value="ECO:0007669"/>
    <property type="project" value="InterPro"/>
</dbReference>
<evidence type="ECO:0000256" key="2">
    <source>
        <dbReference type="ARBA" id="ARBA00023006"/>
    </source>
</evidence>
<keyword evidence="7" id="KW-1185">Reference proteome</keyword>
<evidence type="ECO:0000313" key="7">
    <source>
        <dbReference type="Proteomes" id="UP000700596"/>
    </source>
</evidence>
<dbReference type="GO" id="GO:0034045">
    <property type="term" value="C:phagophore assembly site membrane"/>
    <property type="evidence" value="ECO:0007669"/>
    <property type="project" value="UniProtKB-SubCell"/>
</dbReference>
<dbReference type="Gene3D" id="1.10.510.10">
    <property type="entry name" value="Transferase(Phosphotransferase) domain 1"/>
    <property type="match status" value="1"/>
</dbReference>
<dbReference type="PROSITE" id="PS00108">
    <property type="entry name" value="PROTEIN_KINASE_ST"/>
    <property type="match status" value="1"/>
</dbReference>
<dbReference type="AlphaFoldDB" id="A0A9P9E1H7"/>
<dbReference type="GO" id="GO:0006914">
    <property type="term" value="P:autophagy"/>
    <property type="evidence" value="ECO:0007669"/>
    <property type="project" value="UniProtKB-KW"/>
</dbReference>
<comment type="subcellular location">
    <subcellularLocation>
        <location evidence="1">Preautophagosomal structure membrane</location>
        <topology evidence="1">Peripheral membrane protein</topology>
    </subcellularLocation>
</comment>
<feature type="region of interest" description="Disordered" evidence="4">
    <location>
        <begin position="79"/>
        <end position="98"/>
    </location>
</feature>
<dbReference type="SMART" id="SM00220">
    <property type="entry name" value="S_TKc"/>
    <property type="match status" value="1"/>
</dbReference>
<dbReference type="InterPro" id="IPR011009">
    <property type="entry name" value="Kinase-like_dom_sf"/>
</dbReference>
<keyword evidence="6" id="KW-0418">Kinase</keyword>
<comment type="caution">
    <text evidence="6">The sequence shown here is derived from an EMBL/GenBank/DDBJ whole genome shotgun (WGS) entry which is preliminary data.</text>
</comment>
<dbReference type="Pfam" id="PF00069">
    <property type="entry name" value="Pkinase"/>
    <property type="match status" value="1"/>
</dbReference>
<dbReference type="EMBL" id="JAGMWT010000004">
    <property type="protein sequence ID" value="KAH7130245.1"/>
    <property type="molecule type" value="Genomic_DNA"/>
</dbReference>
<dbReference type="PANTHER" id="PTHR24348">
    <property type="entry name" value="SERINE/THREONINE-PROTEIN KINASE UNC-51-RELATED"/>
    <property type="match status" value="1"/>
</dbReference>
<dbReference type="PANTHER" id="PTHR24348:SF68">
    <property type="entry name" value="SERINE_THREONINE-PROTEIN KINASE ATG1C"/>
    <property type="match status" value="1"/>
</dbReference>
<dbReference type="SUPFAM" id="SSF56112">
    <property type="entry name" value="Protein kinase-like (PK-like)"/>
    <property type="match status" value="1"/>
</dbReference>
<gene>
    <name evidence="6" type="ORF">B0J11DRAFT_430337</name>
</gene>
<protein>
    <recommendedName>
        <fullName evidence="3">Autophagy-related protein 1</fullName>
    </recommendedName>
</protein>
<dbReference type="PROSITE" id="PS50011">
    <property type="entry name" value="PROTEIN_KINASE_DOM"/>
    <property type="match status" value="1"/>
</dbReference>
<dbReference type="OrthoDB" id="1668230at2759"/>
<organism evidence="6 7">
    <name type="scientific">Dendryphion nanum</name>
    <dbReference type="NCBI Taxonomy" id="256645"/>
    <lineage>
        <taxon>Eukaryota</taxon>
        <taxon>Fungi</taxon>
        <taxon>Dikarya</taxon>
        <taxon>Ascomycota</taxon>
        <taxon>Pezizomycotina</taxon>
        <taxon>Dothideomycetes</taxon>
        <taxon>Pleosporomycetidae</taxon>
        <taxon>Pleosporales</taxon>
        <taxon>Torulaceae</taxon>
        <taxon>Dendryphion</taxon>
    </lineage>
</organism>
<evidence type="ECO:0000256" key="4">
    <source>
        <dbReference type="SAM" id="MobiDB-lite"/>
    </source>
</evidence>